<accession>A0A4Z0V5H2</accession>
<name>A0A4Z0V5H2_9BACT</name>
<dbReference type="GeneID" id="82151027"/>
<dbReference type="EMBL" id="SJSA01000002">
    <property type="protein sequence ID" value="TGG37046.1"/>
    <property type="molecule type" value="Genomic_DNA"/>
</dbReference>
<dbReference type="AlphaFoldDB" id="A0A4Z0V5H2"/>
<keyword evidence="2" id="KW-1185">Reference proteome</keyword>
<evidence type="ECO:0000313" key="2">
    <source>
        <dbReference type="Proteomes" id="UP000297635"/>
    </source>
</evidence>
<sequence>MFGTIFTCLTAVLILYYAVLVCMDLFIKPTGASDESGTPDEAEIDISDEANSFKAIEIKRGQQSAKKPVKAPVEKPTLSKPLMTNYLPVEQLARKARNITSSEDASLAGLGEIIIKCESAA</sequence>
<dbReference type="RefSeq" id="WP_135472736.1">
    <property type="nucleotide sequence ID" value="NZ_SJSA01000002.1"/>
</dbReference>
<reference evidence="1 2" key="1">
    <citation type="submission" date="2019-02" db="EMBL/GenBank/DDBJ databases">
        <title>Isolation and identification of novel species under the genus Muribaculum.</title>
        <authorList>
            <person name="Miyake S."/>
            <person name="Ding Y."/>
            <person name="Low A."/>
            <person name="Soh M."/>
            <person name="Seedorf H."/>
        </authorList>
    </citation>
    <scope>NUCLEOTIDE SEQUENCE [LARGE SCALE GENOMIC DNA]</scope>
    <source>
        <strain evidence="1 2">TLL-A3</strain>
    </source>
</reference>
<evidence type="ECO:0000313" key="1">
    <source>
        <dbReference type="EMBL" id="TGG37046.1"/>
    </source>
</evidence>
<comment type="caution">
    <text evidence="1">The sequence shown here is derived from an EMBL/GenBank/DDBJ whole genome shotgun (WGS) entry which is preliminary data.</text>
</comment>
<protein>
    <submittedName>
        <fullName evidence="1">Uncharacterized protein</fullName>
    </submittedName>
</protein>
<gene>
    <name evidence="1" type="ORF">EZ315_14645</name>
</gene>
<dbReference type="Proteomes" id="UP000297635">
    <property type="component" value="Unassembled WGS sequence"/>
</dbReference>
<proteinExistence type="predicted"/>
<organism evidence="1 2">
    <name type="scientific">Duncaniella freteri</name>
    <dbReference type="NCBI Taxonomy" id="2530391"/>
    <lineage>
        <taxon>Bacteria</taxon>
        <taxon>Pseudomonadati</taxon>
        <taxon>Bacteroidota</taxon>
        <taxon>Bacteroidia</taxon>
        <taxon>Bacteroidales</taxon>
        <taxon>Muribaculaceae</taxon>
        <taxon>Duncaniella</taxon>
    </lineage>
</organism>